<feature type="compositionally biased region" description="Basic and acidic residues" evidence="1">
    <location>
        <begin position="921"/>
        <end position="934"/>
    </location>
</feature>
<organism evidence="2 3">
    <name type="scientific">Schizopora paradoxa</name>
    <dbReference type="NCBI Taxonomy" id="27342"/>
    <lineage>
        <taxon>Eukaryota</taxon>
        <taxon>Fungi</taxon>
        <taxon>Dikarya</taxon>
        <taxon>Basidiomycota</taxon>
        <taxon>Agaricomycotina</taxon>
        <taxon>Agaricomycetes</taxon>
        <taxon>Hymenochaetales</taxon>
        <taxon>Schizoporaceae</taxon>
        <taxon>Schizopora</taxon>
    </lineage>
</organism>
<accession>A0A0H2R6P3</accession>
<feature type="region of interest" description="Disordered" evidence="1">
    <location>
        <begin position="450"/>
        <end position="724"/>
    </location>
</feature>
<dbReference type="AlphaFoldDB" id="A0A0H2R6P3"/>
<proteinExistence type="predicted"/>
<feature type="region of interest" description="Disordered" evidence="1">
    <location>
        <begin position="818"/>
        <end position="1002"/>
    </location>
</feature>
<feature type="region of interest" description="Disordered" evidence="1">
    <location>
        <begin position="227"/>
        <end position="249"/>
    </location>
</feature>
<feature type="compositionally biased region" description="Low complexity" evidence="1">
    <location>
        <begin position="301"/>
        <end position="314"/>
    </location>
</feature>
<feature type="compositionally biased region" description="Low complexity" evidence="1">
    <location>
        <begin position="775"/>
        <end position="786"/>
    </location>
</feature>
<sequence>MFFATDSGTSWKKSLEPSRKRFARVYYQKSYSKSRPTALARSPFEYLPIYDLFTRGKEQGLATPQIRNLRRLVASSSCRVDPAVGRLRTCQDGMDPKDLEAAFPSLTPTQPPPPPRRSLSLTSTSTTTTTFPTSLLAGIEQKGIRRTTICTGSCSSSSSSREEIIAYVDSCYLPALTAGLFDSKLSLRIHLRPLLPFLGQLPIILRIVYLFLCQPSPSSTNWISTTDAGHNHRKNSKEGGAGVHAGWSRSLLNGGEPKSRYATLRPGNDQHPVVFAHIMVAFSRTNHHHHYAFPQQTQITSASAHSRSNSQSASAGGGAQIPWRPSATPNPQGSNNSNVNGTQQHHVRNRARSGTESSSSTSSSQGHQHHSSATAPPLRPHSRLANVTTPADNGSARPPSRHQHRKLSTSGNSGGGMPDNTKARMYQDTMAKYQALVRDADEKLQVKLAALQQQHGERPSSRAARRNSSSFFLSSFGGGSEKKEREKERDRLIAEHKRNVDELTHRMEEERKGIHREERRRRRASSNAPIPPPIPPQRVKSAMGMGRSRSRGVLIEDDVPLPSQFPMTDDLSPTAEEEDWVWRPSAGEFEGSSPEAERRREEVRRDQQAILDSIKRSGGNNSSPTDANGRKVKWAQKQSSAPQPVIPPRPLSTIPSTGSSVPTLPPTPHTAHLLLQQQQQQRSGSPYARMSPAIPMGPRPPSAQAGSGGISNRSASARPASPAHMHARWLPTVNDYAADIRRGAASSAAKPVQIPGRGHKHQGSIGNADTITENSGSVGSGSLSGSWRDWSAAGSANGGSVKSQTLAHAQALEGQVGTLGSSVNSSGNGNGNNSWGRRSMTPAPGSSASRYANSNRDGGASGPPVPDIPRKRTLSFSSASAAAAASASPTSVTNAGNAVPPHRVKERDFASLPSSKGKKSLVVDDRDHDVEHAAEPAPSPALPSEDLVLAPSIDAGADLARRDTATSSSAAPSSTTRKDKGKGKAKAPPPPPPQPTRSPFVELASGMGGVKSLYAQQIEDLAGQLRRELGVGA</sequence>
<evidence type="ECO:0000256" key="1">
    <source>
        <dbReference type="SAM" id="MobiDB-lite"/>
    </source>
</evidence>
<feature type="compositionally biased region" description="Low complexity" evidence="1">
    <location>
        <begin position="669"/>
        <end position="681"/>
    </location>
</feature>
<feature type="compositionally biased region" description="Basic and acidic residues" evidence="1">
    <location>
        <begin position="480"/>
        <end position="517"/>
    </location>
</feature>
<evidence type="ECO:0000313" key="2">
    <source>
        <dbReference type="EMBL" id="KLO07470.1"/>
    </source>
</evidence>
<feature type="compositionally biased region" description="Low complexity" evidence="1">
    <location>
        <begin position="117"/>
        <end position="129"/>
    </location>
</feature>
<gene>
    <name evidence="2" type="ORF">SCHPADRAFT_932418</name>
</gene>
<feature type="compositionally biased region" description="Low complexity" evidence="1">
    <location>
        <begin position="354"/>
        <end position="366"/>
    </location>
</feature>
<dbReference type="Proteomes" id="UP000053477">
    <property type="component" value="Unassembled WGS sequence"/>
</dbReference>
<feature type="region of interest" description="Disordered" evidence="1">
    <location>
        <begin position="298"/>
        <end position="422"/>
    </location>
</feature>
<feature type="compositionally biased region" description="Low complexity" evidence="1">
    <location>
        <begin position="877"/>
        <end position="888"/>
    </location>
</feature>
<feature type="compositionally biased region" description="Polar residues" evidence="1">
    <location>
        <begin position="844"/>
        <end position="856"/>
    </location>
</feature>
<feature type="compositionally biased region" description="Polar residues" evidence="1">
    <location>
        <begin position="764"/>
        <end position="774"/>
    </location>
</feature>
<feature type="region of interest" description="Disordered" evidence="1">
    <location>
        <begin position="98"/>
        <end position="129"/>
    </location>
</feature>
<name>A0A0H2R6P3_9AGAM</name>
<feature type="compositionally biased region" description="Low complexity" evidence="1">
    <location>
        <begin position="713"/>
        <end position="724"/>
    </location>
</feature>
<feature type="compositionally biased region" description="Basic and acidic residues" evidence="1">
    <location>
        <begin position="595"/>
        <end position="607"/>
    </location>
</feature>
<protein>
    <submittedName>
        <fullName evidence="2">Uncharacterized protein</fullName>
    </submittedName>
</protein>
<dbReference type="InParanoid" id="A0A0H2R6P3"/>
<dbReference type="EMBL" id="KQ086137">
    <property type="protein sequence ID" value="KLO07470.1"/>
    <property type="molecule type" value="Genomic_DNA"/>
</dbReference>
<feature type="compositionally biased region" description="Polar residues" evidence="1">
    <location>
        <begin position="327"/>
        <end position="344"/>
    </location>
</feature>
<feature type="compositionally biased region" description="Low complexity" evidence="1">
    <location>
        <begin position="466"/>
        <end position="475"/>
    </location>
</feature>
<feature type="compositionally biased region" description="Low complexity" evidence="1">
    <location>
        <begin position="965"/>
        <end position="975"/>
    </location>
</feature>
<feature type="compositionally biased region" description="Pro residues" evidence="1">
    <location>
        <begin position="987"/>
        <end position="996"/>
    </location>
</feature>
<evidence type="ECO:0000313" key="3">
    <source>
        <dbReference type="Proteomes" id="UP000053477"/>
    </source>
</evidence>
<feature type="region of interest" description="Disordered" evidence="1">
    <location>
        <begin position="747"/>
        <end position="801"/>
    </location>
</feature>
<reference evidence="2 3" key="1">
    <citation type="submission" date="2015-04" db="EMBL/GenBank/DDBJ databases">
        <title>Complete genome sequence of Schizopora paradoxa KUC8140, a cosmopolitan wood degrader in East Asia.</title>
        <authorList>
            <consortium name="DOE Joint Genome Institute"/>
            <person name="Min B."/>
            <person name="Park H."/>
            <person name="Jang Y."/>
            <person name="Kim J.-J."/>
            <person name="Kim K.H."/>
            <person name="Pangilinan J."/>
            <person name="Lipzen A."/>
            <person name="Riley R."/>
            <person name="Grigoriev I.V."/>
            <person name="Spatafora J.W."/>
            <person name="Choi I.-G."/>
        </authorList>
    </citation>
    <scope>NUCLEOTIDE SEQUENCE [LARGE SCALE GENOMIC DNA]</scope>
    <source>
        <strain evidence="2 3">KUC8140</strain>
    </source>
</reference>
<feature type="compositionally biased region" description="Low complexity" evidence="1">
    <location>
        <begin position="820"/>
        <end position="836"/>
    </location>
</feature>
<keyword evidence="3" id="KW-1185">Reference proteome</keyword>